<dbReference type="OrthoDB" id="9813056at2"/>
<dbReference type="EMBL" id="NTHN01000018">
    <property type="protein sequence ID" value="PBD20905.1"/>
    <property type="molecule type" value="Genomic_DNA"/>
</dbReference>
<name>A0A2A3K0E6_9RHOB</name>
<dbReference type="PRINTS" id="PR00039">
    <property type="entry name" value="HTHLYSR"/>
</dbReference>
<dbReference type="GO" id="GO:0043565">
    <property type="term" value="F:sequence-specific DNA binding"/>
    <property type="evidence" value="ECO:0007669"/>
    <property type="project" value="TreeGrafter"/>
</dbReference>
<protein>
    <submittedName>
        <fullName evidence="6">LysR family transcriptional regulator</fullName>
    </submittedName>
</protein>
<keyword evidence="3" id="KW-0238">DNA-binding</keyword>
<dbReference type="Gene3D" id="1.10.10.10">
    <property type="entry name" value="Winged helix-like DNA-binding domain superfamily/Winged helix DNA-binding domain"/>
    <property type="match status" value="1"/>
</dbReference>
<dbReference type="PANTHER" id="PTHR30537:SF66">
    <property type="entry name" value="IRON-REGULATED VIRULENCE REGULATORY PROTEIN IRGB"/>
    <property type="match status" value="1"/>
</dbReference>
<comment type="similarity">
    <text evidence="1">Belongs to the LysR transcriptional regulatory family.</text>
</comment>
<reference evidence="6" key="1">
    <citation type="submission" date="2017-09" db="EMBL/GenBank/DDBJ databases">
        <title>Yangia sp. SAOS 153D whole genome sequencing.</title>
        <authorList>
            <person name="Verma A."/>
            <person name="Krishnamurthi S."/>
        </authorList>
    </citation>
    <scope>NUCLEOTIDE SEQUENCE [LARGE SCALE GENOMIC DNA]</scope>
    <source>
        <strain evidence="6">SAOS 153D</strain>
    </source>
</reference>
<feature type="domain" description="HTH lysR-type" evidence="5">
    <location>
        <begin position="1"/>
        <end position="58"/>
    </location>
</feature>
<sequence>MKLDRLPFFAAVVETGSFTRAAERMGVTKAVVSAHVARLEEELGTALLLRTTRKVTPTPEGMMLHERCRVILQEAADAEDELSHSRDEPKGLLRITAPLDYGQSVLVPLVARFRAAYPACKVALDLTDQVVDLQTGQWDMSVRLGWLVDSSLKSLRVGAFSQYLVATPALLEALGPIRTPHDLPALPFVANSALREPGVWDFAGAGAEDVRVRFDPVVTMTTTPAVLTGVLAGLGCSILPEFLVAPALADGRLVRLLPDWRPKDGGVYIVYPPTRFRLPKVSAFADLLVTSQCRDTKVTSLR</sequence>
<comment type="caution">
    <text evidence="6">The sequence shown here is derived from an EMBL/GenBank/DDBJ whole genome shotgun (WGS) entry which is preliminary data.</text>
</comment>
<dbReference type="SUPFAM" id="SSF46785">
    <property type="entry name" value="Winged helix' DNA-binding domain"/>
    <property type="match status" value="1"/>
</dbReference>
<proteinExistence type="inferred from homology"/>
<evidence type="ECO:0000256" key="2">
    <source>
        <dbReference type="ARBA" id="ARBA00023015"/>
    </source>
</evidence>
<dbReference type="InterPro" id="IPR036388">
    <property type="entry name" value="WH-like_DNA-bd_sf"/>
</dbReference>
<dbReference type="InterPro" id="IPR036390">
    <property type="entry name" value="WH_DNA-bd_sf"/>
</dbReference>
<evidence type="ECO:0000259" key="5">
    <source>
        <dbReference type="PROSITE" id="PS50931"/>
    </source>
</evidence>
<dbReference type="FunFam" id="1.10.10.10:FF:000001">
    <property type="entry name" value="LysR family transcriptional regulator"/>
    <property type="match status" value="1"/>
</dbReference>
<dbReference type="GO" id="GO:0006351">
    <property type="term" value="P:DNA-templated transcription"/>
    <property type="evidence" value="ECO:0007669"/>
    <property type="project" value="TreeGrafter"/>
</dbReference>
<gene>
    <name evidence="6" type="ORF">CLG85_01655</name>
</gene>
<accession>A0A2A3K0E6</accession>
<dbReference type="GO" id="GO:0003700">
    <property type="term" value="F:DNA-binding transcription factor activity"/>
    <property type="evidence" value="ECO:0007669"/>
    <property type="project" value="InterPro"/>
</dbReference>
<dbReference type="Pfam" id="PF03466">
    <property type="entry name" value="LysR_substrate"/>
    <property type="match status" value="1"/>
</dbReference>
<dbReference type="PROSITE" id="PS50931">
    <property type="entry name" value="HTH_LYSR"/>
    <property type="match status" value="1"/>
</dbReference>
<dbReference type="PANTHER" id="PTHR30537">
    <property type="entry name" value="HTH-TYPE TRANSCRIPTIONAL REGULATOR"/>
    <property type="match status" value="1"/>
</dbReference>
<keyword evidence="2" id="KW-0805">Transcription regulation</keyword>
<evidence type="ECO:0000256" key="4">
    <source>
        <dbReference type="ARBA" id="ARBA00023163"/>
    </source>
</evidence>
<dbReference type="Pfam" id="PF00126">
    <property type="entry name" value="HTH_1"/>
    <property type="match status" value="1"/>
</dbReference>
<dbReference type="AlphaFoldDB" id="A0A2A3K0E6"/>
<dbReference type="InterPro" id="IPR000847">
    <property type="entry name" value="LysR_HTH_N"/>
</dbReference>
<dbReference type="InterPro" id="IPR058163">
    <property type="entry name" value="LysR-type_TF_proteobact-type"/>
</dbReference>
<keyword evidence="4" id="KW-0804">Transcription</keyword>
<dbReference type="SUPFAM" id="SSF53850">
    <property type="entry name" value="Periplasmic binding protein-like II"/>
    <property type="match status" value="1"/>
</dbReference>
<evidence type="ECO:0000313" key="6">
    <source>
        <dbReference type="EMBL" id="PBD20905.1"/>
    </source>
</evidence>
<dbReference type="Gene3D" id="3.40.190.290">
    <property type="match status" value="1"/>
</dbReference>
<organism evidence="6">
    <name type="scientific">Alloyangia mangrovi</name>
    <dbReference type="NCBI Taxonomy" id="1779329"/>
    <lineage>
        <taxon>Bacteria</taxon>
        <taxon>Pseudomonadati</taxon>
        <taxon>Pseudomonadota</taxon>
        <taxon>Alphaproteobacteria</taxon>
        <taxon>Rhodobacterales</taxon>
        <taxon>Roseobacteraceae</taxon>
        <taxon>Alloyangia</taxon>
    </lineage>
</organism>
<evidence type="ECO:0000256" key="1">
    <source>
        <dbReference type="ARBA" id="ARBA00009437"/>
    </source>
</evidence>
<evidence type="ECO:0000256" key="3">
    <source>
        <dbReference type="ARBA" id="ARBA00023125"/>
    </source>
</evidence>
<dbReference type="InterPro" id="IPR005119">
    <property type="entry name" value="LysR_subst-bd"/>
</dbReference>
<dbReference type="CDD" id="cd08422">
    <property type="entry name" value="PBP2_CrgA_like"/>
    <property type="match status" value="1"/>
</dbReference>